<name>A0A0M7BAN4_9RHOB</name>
<organism evidence="1 2">
    <name type="scientific">Jannaschia seosinensis</name>
    <dbReference type="NCBI Taxonomy" id="313367"/>
    <lineage>
        <taxon>Bacteria</taxon>
        <taxon>Pseudomonadati</taxon>
        <taxon>Pseudomonadota</taxon>
        <taxon>Alphaproteobacteria</taxon>
        <taxon>Rhodobacterales</taxon>
        <taxon>Roseobacteraceae</taxon>
        <taxon>Jannaschia</taxon>
    </lineage>
</organism>
<evidence type="ECO:0000313" key="2">
    <source>
        <dbReference type="Proteomes" id="UP000049455"/>
    </source>
</evidence>
<reference evidence="1 2" key="1">
    <citation type="submission" date="2015-09" db="EMBL/GenBank/DDBJ databases">
        <authorList>
            <person name="Jackson K.R."/>
            <person name="Lunt B.L."/>
            <person name="Fisher J.N.B."/>
            <person name="Gardner A.V."/>
            <person name="Bailey M.E."/>
            <person name="Deus L.M."/>
            <person name="Earl A.S."/>
            <person name="Gibby P.D."/>
            <person name="Hartmann K.A."/>
            <person name="Liu J.E."/>
            <person name="Manci A.M."/>
            <person name="Nielsen D.A."/>
            <person name="Solomon M.B."/>
            <person name="Breakwell D.P."/>
            <person name="Burnett S.H."/>
            <person name="Grose J.H."/>
        </authorList>
    </citation>
    <scope>NUCLEOTIDE SEQUENCE [LARGE SCALE GENOMIC DNA]</scope>
    <source>
        <strain evidence="1 2">CECT 7799</strain>
    </source>
</reference>
<sequence length="71" mass="7896">MIELNGGDGVAPNFLTQSRDLRCSFRANVSFLGQHIRNSADVYPELGRNHVLLLSCKTKKPDSYGFRPSEA</sequence>
<dbReference type="Proteomes" id="UP000049455">
    <property type="component" value="Unassembled WGS sequence"/>
</dbReference>
<dbReference type="STRING" id="313367.JSE7799_01602"/>
<accession>A0A0M7BAN4</accession>
<keyword evidence="2" id="KW-1185">Reference proteome</keyword>
<dbReference type="EMBL" id="CYPR01000098">
    <property type="protein sequence ID" value="CUH38884.1"/>
    <property type="molecule type" value="Genomic_DNA"/>
</dbReference>
<dbReference type="AlphaFoldDB" id="A0A0M7BAN4"/>
<gene>
    <name evidence="1" type="ORF">JSE7799_01602</name>
</gene>
<evidence type="ECO:0000313" key="1">
    <source>
        <dbReference type="EMBL" id="CUH38884.1"/>
    </source>
</evidence>
<protein>
    <submittedName>
        <fullName evidence="1">Uncharacterized protein</fullName>
    </submittedName>
</protein>
<proteinExistence type="predicted"/>